<dbReference type="VEuPathDB" id="FungiDB:H257_16586"/>
<dbReference type="RefSeq" id="XP_009843374.1">
    <property type="nucleotide sequence ID" value="XM_009845072.1"/>
</dbReference>
<accession>W4FK52</accession>
<reference evidence="2 3" key="2">
    <citation type="submission" date="2018-07" db="EMBL/GenBank/DDBJ databases">
        <title>Annotation of Aphanomyces astaci genome assembly.</title>
        <authorList>
            <person name="Studholme D.J."/>
        </authorList>
    </citation>
    <scope>NUCLEOTIDE SEQUENCE [LARGE SCALE GENOMIC DNA]</scope>
    <source>
        <strain evidence="2">Pc</strain>
    </source>
</reference>
<evidence type="ECO:0000313" key="2">
    <source>
        <dbReference type="EMBL" id="RQM23149.1"/>
    </source>
</evidence>
<dbReference type="EMBL" id="KI913201">
    <property type="protein sequence ID" value="ETV67209.1"/>
    <property type="molecule type" value="Genomic_DNA"/>
</dbReference>
<dbReference type="EMBL" id="MZMZ02003020">
    <property type="protein sequence ID" value="RQM23149.1"/>
    <property type="molecule type" value="Genomic_DNA"/>
</dbReference>
<dbReference type="Proteomes" id="UP000284702">
    <property type="component" value="Unassembled WGS sequence"/>
</dbReference>
<name>W4FK52_APHAT</name>
<gene>
    <name evidence="2" type="ORF">B5M09_004571</name>
    <name evidence="1" type="ORF">H257_16586</name>
</gene>
<dbReference type="SUPFAM" id="SSF82171">
    <property type="entry name" value="DPP6 N-terminal domain-like"/>
    <property type="match status" value="1"/>
</dbReference>
<sequence>MEHVLPVTSPIPSPRRRAYVNNPVAASDVWGLTKDMNWPASRGTVTALLPDLVAMNLELSACAVTPGHIALTFRYSDTVSNYSLVVVLDAIPEQKFDQVFQIDLIKALCSPPSSELRSNHETFRSANTDMLISRHESPVTHVAFLRSRVGHNVNQPQKVHPLRCVITREDGGAYVWEWGHDKFDWTYLNSFNVSNEPDGSGAPSPRITTMDSFAASAACHGLAFHDKGSLAASSSKGGAVVARLVSFETTPTLAKHPTHIIVGSVVPMLLPPPSSVRWMQGSHVGLWMVTNDNHIYLRSSTSPMTLHTAWGVSQNPADKVEEGAVNSVTETPPPELLFRCIHSTTGALVTLHPHTGQVWTCQARDGGLVITPCAYRLALPQDPTDHIRHLASHRQFLFVLTTHACIVYDVHSGTEAARVAAPDAAASFWTSGPGGAMGLWSWNGLWRLTVPSAKQYAHSVACDDVTQSPAAALRHLQDFGPNLQFDQAAMALQVLRHPPTASKAAHTAAKLVFEAAAESPAWLLALVADHAIPSALEADLYNLVNQLSVATTSTSSSHHLRTTPLNLESIDHLRAWLDVRQRRAAIIHDLSYLTPSTTTAAVTYPSSLAASQEILRMSALHLASLVAALPHGRNLLTQLESVLLLNQHDRPSHVLFHDERVTAGESLRHPAYFESVARLTFQHRPEAFGALVRSIASACPRVLTLRGVVRLVRSHADRALAAVLPLRLHLLVQPASVDAAVLAYTDALVASRAYMEALQMLLRFQLYARAKLMFAELPPAVQPTWFWHLIEHVVCHLDVLPMDELAAVVALKPTHIPNASVLAALHRAMPPKKVSVQMLRPVLQTLVA</sequence>
<keyword evidence="3" id="KW-1185">Reference proteome</keyword>
<dbReference type="GeneID" id="20818582"/>
<proteinExistence type="predicted"/>
<organism evidence="1">
    <name type="scientific">Aphanomyces astaci</name>
    <name type="common">Crayfish plague agent</name>
    <dbReference type="NCBI Taxonomy" id="112090"/>
    <lineage>
        <taxon>Eukaryota</taxon>
        <taxon>Sar</taxon>
        <taxon>Stramenopiles</taxon>
        <taxon>Oomycota</taxon>
        <taxon>Saprolegniomycetes</taxon>
        <taxon>Saprolegniales</taxon>
        <taxon>Verrucalvaceae</taxon>
        <taxon>Aphanomyces</taxon>
    </lineage>
</organism>
<dbReference type="OrthoDB" id="63853at2759"/>
<evidence type="ECO:0000313" key="3">
    <source>
        <dbReference type="Proteomes" id="UP000284702"/>
    </source>
</evidence>
<protein>
    <submittedName>
        <fullName evidence="1">Uncharacterized protein</fullName>
    </submittedName>
</protein>
<evidence type="ECO:0000313" key="1">
    <source>
        <dbReference type="EMBL" id="ETV67209.1"/>
    </source>
</evidence>
<dbReference type="AlphaFoldDB" id="W4FK52"/>
<reference evidence="1" key="1">
    <citation type="submission" date="2013-12" db="EMBL/GenBank/DDBJ databases">
        <title>The Genome Sequence of Aphanomyces astaci APO3.</title>
        <authorList>
            <consortium name="The Broad Institute Genomics Platform"/>
            <person name="Russ C."/>
            <person name="Tyler B."/>
            <person name="van West P."/>
            <person name="Dieguez-Uribeondo J."/>
            <person name="Young S.K."/>
            <person name="Zeng Q."/>
            <person name="Gargeya S."/>
            <person name="Fitzgerald M."/>
            <person name="Abouelleil A."/>
            <person name="Alvarado L."/>
            <person name="Chapman S.B."/>
            <person name="Gainer-Dewar J."/>
            <person name="Goldberg J."/>
            <person name="Griggs A."/>
            <person name="Gujja S."/>
            <person name="Hansen M."/>
            <person name="Howarth C."/>
            <person name="Imamovic A."/>
            <person name="Ireland A."/>
            <person name="Larimer J."/>
            <person name="McCowan C."/>
            <person name="Murphy C."/>
            <person name="Pearson M."/>
            <person name="Poon T.W."/>
            <person name="Priest M."/>
            <person name="Roberts A."/>
            <person name="Saif S."/>
            <person name="Shea T."/>
            <person name="Sykes S."/>
            <person name="Wortman J."/>
            <person name="Nusbaum C."/>
            <person name="Birren B."/>
        </authorList>
    </citation>
    <scope>NUCLEOTIDE SEQUENCE [LARGE SCALE GENOMIC DNA]</scope>
    <source>
        <strain evidence="1">APO3</strain>
    </source>
</reference>